<feature type="compositionally biased region" description="Polar residues" evidence="1">
    <location>
        <begin position="393"/>
        <end position="404"/>
    </location>
</feature>
<dbReference type="InterPro" id="IPR016032">
    <property type="entry name" value="Sig_transdc_resp-reg_C-effctor"/>
</dbReference>
<reference evidence="3 4" key="1">
    <citation type="submission" date="2020-08" db="EMBL/GenBank/DDBJ databases">
        <title>Genomic Encyclopedia of Type Strains, Phase III (KMG-III): the genomes of soil and plant-associated and newly described type strains.</title>
        <authorList>
            <person name="Whitman W."/>
        </authorList>
    </citation>
    <scope>NUCLEOTIDE SEQUENCE [LARGE SCALE GENOMIC DNA]</scope>
    <source>
        <strain evidence="3 4">CECT 3302</strain>
    </source>
</reference>
<name>A0A7W5A5K8_9ACTN</name>
<organism evidence="3 4">
    <name type="scientific">Nocardioides albus</name>
    <dbReference type="NCBI Taxonomy" id="1841"/>
    <lineage>
        <taxon>Bacteria</taxon>
        <taxon>Bacillati</taxon>
        <taxon>Actinomycetota</taxon>
        <taxon>Actinomycetes</taxon>
        <taxon>Propionibacteriales</taxon>
        <taxon>Nocardioidaceae</taxon>
        <taxon>Nocardioides</taxon>
    </lineage>
</organism>
<protein>
    <submittedName>
        <fullName evidence="3">DNA-binding CsgD family transcriptional regulator</fullName>
    </submittedName>
</protein>
<sequence>MYDGTIKSDGTLARPRLLEPLLSLDPGGVGLVYGPRGSGRTTVIRQWLDKSGLHAVWVDSTTQVSRSTRDSIAPDVIVVDYDDVAVDVAVESRRAWPRARLVVMTGIGWPAGLRVAGVRPDAVVAGRTLRFTRAEVQEWAAQHGVELSDREATGILDATAGYPAFIDTVIQVLAERGRYDPSALAEGCDRAASDMSAAASAGGAHWSMWETLLLTGHAGELATSALDVMSGRDSYSPYSVRAMQDAELLIVGARPDTVGFPPAIRAAMRRRFSADLTSDRQMELVRAAMGAMRDRGLLADAIAVADGDRFRTALFELLGEEWLRLDDVPAGMIRDLFAQVRDEEVSAELWIVRARALIDTAQRDRATPVAPRDRQLAQRFLDRAESRLDKTADSASPQLSVSSESRADESRTMIAVLRAVEDRSAGRHEEAEARLRHCLANPPASDPANALLHIHAGLSVAAADRPEEALAMFAEAVAAATVGGAPRLAALAADCEELIQWTVDDPGLWWRHIGATRNVLPERGSAISRTLQFVRALHSLDVDALRQLLSESSLVIDDPVAVALIEMEARVIAHQALQRPKVALQEIDLAEIALRGHPLSVAEQYLIILARAELLLDEGDPHGALALLDAAPPREDPINDALSRARVLLGLGRFEDVIAQLPATLEPVAGERGRFAVLAHLILALAHAGLGDQETSDRCIEVAIVTGARNRIVWPYVRVGSEGLRYVLDRAAGLTLDAASIAHLAHLETVWETLYALDAPVDLSDRELVVLERLANGESVRRVAVELHVSPNTVKTQLRTLYRKLGVSNRADAIRTARLRGLLVGKPQEESDLPTV</sequence>
<dbReference type="GO" id="GO:0006355">
    <property type="term" value="P:regulation of DNA-templated transcription"/>
    <property type="evidence" value="ECO:0007669"/>
    <property type="project" value="InterPro"/>
</dbReference>
<comment type="caution">
    <text evidence="3">The sequence shown here is derived from an EMBL/GenBank/DDBJ whole genome shotgun (WGS) entry which is preliminary data.</text>
</comment>
<evidence type="ECO:0000313" key="3">
    <source>
        <dbReference type="EMBL" id="MBB3089976.1"/>
    </source>
</evidence>
<dbReference type="PRINTS" id="PR00038">
    <property type="entry name" value="HTHLUXR"/>
</dbReference>
<dbReference type="Gene3D" id="1.10.10.10">
    <property type="entry name" value="Winged helix-like DNA-binding domain superfamily/Winged helix DNA-binding domain"/>
    <property type="match status" value="1"/>
</dbReference>
<evidence type="ECO:0000313" key="4">
    <source>
        <dbReference type="Proteomes" id="UP000577707"/>
    </source>
</evidence>
<keyword evidence="3" id="KW-0238">DNA-binding</keyword>
<gene>
    <name evidence="3" type="ORF">FHS12_002925</name>
</gene>
<dbReference type="EMBL" id="JACHXG010000005">
    <property type="protein sequence ID" value="MBB3089976.1"/>
    <property type="molecule type" value="Genomic_DNA"/>
</dbReference>
<dbReference type="GO" id="GO:0003677">
    <property type="term" value="F:DNA binding"/>
    <property type="evidence" value="ECO:0007669"/>
    <property type="project" value="UniProtKB-KW"/>
</dbReference>
<accession>A0A7W5A5K8</accession>
<dbReference type="InterPro" id="IPR036388">
    <property type="entry name" value="WH-like_DNA-bd_sf"/>
</dbReference>
<dbReference type="Proteomes" id="UP000577707">
    <property type="component" value="Unassembled WGS sequence"/>
</dbReference>
<evidence type="ECO:0000256" key="1">
    <source>
        <dbReference type="SAM" id="MobiDB-lite"/>
    </source>
</evidence>
<dbReference type="Pfam" id="PF00196">
    <property type="entry name" value="GerE"/>
    <property type="match status" value="1"/>
</dbReference>
<feature type="region of interest" description="Disordered" evidence="1">
    <location>
        <begin position="387"/>
        <end position="407"/>
    </location>
</feature>
<dbReference type="InterPro" id="IPR000792">
    <property type="entry name" value="Tscrpt_reg_LuxR_C"/>
</dbReference>
<dbReference type="SMART" id="SM00421">
    <property type="entry name" value="HTH_LUXR"/>
    <property type="match status" value="1"/>
</dbReference>
<dbReference type="SUPFAM" id="SSF46894">
    <property type="entry name" value="C-terminal effector domain of the bipartite response regulators"/>
    <property type="match status" value="1"/>
</dbReference>
<dbReference type="CDD" id="cd06170">
    <property type="entry name" value="LuxR_C_like"/>
    <property type="match status" value="1"/>
</dbReference>
<feature type="domain" description="HTH luxR-type" evidence="2">
    <location>
        <begin position="756"/>
        <end position="821"/>
    </location>
</feature>
<dbReference type="AlphaFoldDB" id="A0A7W5A5K8"/>
<proteinExistence type="predicted"/>
<dbReference type="PROSITE" id="PS50043">
    <property type="entry name" value="HTH_LUXR_2"/>
    <property type="match status" value="1"/>
</dbReference>
<evidence type="ECO:0000259" key="2">
    <source>
        <dbReference type="PROSITE" id="PS50043"/>
    </source>
</evidence>
<keyword evidence="4" id="KW-1185">Reference proteome</keyword>